<evidence type="ECO:0000313" key="2">
    <source>
        <dbReference type="Proteomes" id="UP000050360"/>
    </source>
</evidence>
<protein>
    <submittedName>
        <fullName evidence="1">Uncharacterized protein</fullName>
    </submittedName>
</protein>
<comment type="caution">
    <text evidence="1">The sequence shown here is derived from an EMBL/GenBank/DDBJ whole genome shotgun (WGS) entry which is preliminary data.</text>
</comment>
<sequence length="317" mass="36744">MIPELTSGIGLFESGLSVMQKVYKLLDFADPEGRNITFSYSTEEMEITTLLSIPQGPKRWVKNKIRLHYPGIKNISLKNLPQFTDSNAIIMTNEGYYLDTGKLGDDEKFLLTIKHEAPSSLMRDLISVQNSNIPMNYDNGIEEYWLSVALKKRDILDKAFSGFNIYGFENHFTINIHNSVATTIPQTFIKRLINISKFIHTTDREKMHKIAFERLKQQKEKKKQEDERKIIMDLRNGFCTSSAFLKFLKIDMPFIYKEAHPGKNYYETIPFDVFPKAMEVISATNIDFDHPTSEGKLSFKKITFEDNIKTFFETHGY</sequence>
<evidence type="ECO:0000313" key="1">
    <source>
        <dbReference type="EMBL" id="KPQ43802.1"/>
    </source>
</evidence>
<dbReference type="AlphaFoldDB" id="A0A0N8KR31"/>
<reference evidence="1 2" key="1">
    <citation type="submission" date="2015-09" db="EMBL/GenBank/DDBJ databases">
        <title>A metagenomics-based metabolic model of nitrate-dependent anaerobic oxidation of methane by Methanoperedens-like archaea.</title>
        <authorList>
            <person name="Arshad A."/>
            <person name="Speth D.R."/>
            <person name="De Graaf R.M."/>
            <person name="Op Den Camp H.J."/>
            <person name="Jetten M.S."/>
            <person name="Welte C.U."/>
        </authorList>
    </citation>
    <scope>NUCLEOTIDE SEQUENCE [LARGE SCALE GENOMIC DNA]</scope>
</reference>
<gene>
    <name evidence="1" type="ORF">MPEBLZ_01676</name>
</gene>
<proteinExistence type="predicted"/>
<organism evidence="1 2">
    <name type="scientific">Candidatus Methanoperedens nitratireducens</name>
    <dbReference type="NCBI Taxonomy" id="1392998"/>
    <lineage>
        <taxon>Archaea</taxon>
        <taxon>Methanobacteriati</taxon>
        <taxon>Methanobacteriota</taxon>
        <taxon>Stenosarchaea group</taxon>
        <taxon>Methanomicrobia</taxon>
        <taxon>Methanosarcinales</taxon>
        <taxon>ANME-2 cluster</taxon>
        <taxon>Candidatus Methanoperedentaceae</taxon>
        <taxon>Candidatus Methanoperedens</taxon>
    </lineage>
</organism>
<name>A0A0N8KR31_9EURY</name>
<dbReference type="Proteomes" id="UP000050360">
    <property type="component" value="Unassembled WGS sequence"/>
</dbReference>
<dbReference type="EMBL" id="LKCM01000128">
    <property type="protein sequence ID" value="KPQ43802.1"/>
    <property type="molecule type" value="Genomic_DNA"/>
</dbReference>
<accession>A0A0N8KR31</accession>